<name>A0A9P6D8H9_PLEER</name>
<proteinExistence type="predicted"/>
<sequence>MSSSSKVIAITSAAVTAQGKKNKLELAKALVAAKGVKGLDNVRGETDVDMDADSNVYPTSATQWMGEEMGKGRGSAGVVLNFLQEFKHAGSTLTARVTKSFATSDGIPKTKELWGNVFAEYVDEDDAKLIDDPTGGVRNEGQHLVSFTSVAGAWPPPISSPFDDESASNAWEVRVPEGKINDVYDCGSIRKALNLSENAVVRMYRRYFANGKPSEIWVLRAEYSDGAIKGDFTIGEGDAKRTFEFKPRCALCLKGPPFADYHDHSQCPLLSTWNKFREQAGVVPAKVSPGGWLEAPRENVATDYSKDIKALYAANDALDKRLQKLERAAGIAAKKRKAEDEGVKPDGKVKTPKKRKGSGKADTAAGPSSAKGKGKQKAT</sequence>
<feature type="compositionally biased region" description="Basic and acidic residues" evidence="1">
    <location>
        <begin position="337"/>
        <end position="349"/>
    </location>
</feature>
<organism evidence="2 3">
    <name type="scientific">Pleurotus eryngii</name>
    <name type="common">Boletus of the steppes</name>
    <dbReference type="NCBI Taxonomy" id="5323"/>
    <lineage>
        <taxon>Eukaryota</taxon>
        <taxon>Fungi</taxon>
        <taxon>Dikarya</taxon>
        <taxon>Basidiomycota</taxon>
        <taxon>Agaricomycotina</taxon>
        <taxon>Agaricomycetes</taxon>
        <taxon>Agaricomycetidae</taxon>
        <taxon>Agaricales</taxon>
        <taxon>Pleurotineae</taxon>
        <taxon>Pleurotaceae</taxon>
        <taxon>Pleurotus</taxon>
    </lineage>
</organism>
<dbReference type="Proteomes" id="UP000807025">
    <property type="component" value="Unassembled WGS sequence"/>
</dbReference>
<comment type="caution">
    <text evidence="2">The sequence shown here is derived from an EMBL/GenBank/DDBJ whole genome shotgun (WGS) entry which is preliminary data.</text>
</comment>
<protein>
    <submittedName>
        <fullName evidence="2">Uncharacterized protein</fullName>
    </submittedName>
</protein>
<evidence type="ECO:0000256" key="1">
    <source>
        <dbReference type="SAM" id="MobiDB-lite"/>
    </source>
</evidence>
<evidence type="ECO:0000313" key="3">
    <source>
        <dbReference type="Proteomes" id="UP000807025"/>
    </source>
</evidence>
<feature type="region of interest" description="Disordered" evidence="1">
    <location>
        <begin position="330"/>
        <end position="379"/>
    </location>
</feature>
<keyword evidence="3" id="KW-1185">Reference proteome</keyword>
<accession>A0A9P6D8H9</accession>
<dbReference type="OrthoDB" id="2669066at2759"/>
<evidence type="ECO:0000313" key="2">
    <source>
        <dbReference type="EMBL" id="KAF9486820.1"/>
    </source>
</evidence>
<dbReference type="AlphaFoldDB" id="A0A9P6D8H9"/>
<reference evidence="2" key="1">
    <citation type="submission" date="2020-11" db="EMBL/GenBank/DDBJ databases">
        <authorList>
            <consortium name="DOE Joint Genome Institute"/>
            <person name="Ahrendt S."/>
            <person name="Riley R."/>
            <person name="Andreopoulos W."/>
            <person name="Labutti K."/>
            <person name="Pangilinan J."/>
            <person name="Ruiz-Duenas F.J."/>
            <person name="Barrasa J.M."/>
            <person name="Sanchez-Garcia M."/>
            <person name="Camarero S."/>
            <person name="Miyauchi S."/>
            <person name="Serrano A."/>
            <person name="Linde D."/>
            <person name="Babiker R."/>
            <person name="Drula E."/>
            <person name="Ayuso-Fernandez I."/>
            <person name="Pacheco R."/>
            <person name="Padilla G."/>
            <person name="Ferreira P."/>
            <person name="Barriuso J."/>
            <person name="Kellner H."/>
            <person name="Castanera R."/>
            <person name="Alfaro M."/>
            <person name="Ramirez L."/>
            <person name="Pisabarro A.G."/>
            <person name="Kuo A."/>
            <person name="Tritt A."/>
            <person name="Lipzen A."/>
            <person name="He G."/>
            <person name="Yan M."/>
            <person name="Ng V."/>
            <person name="Cullen D."/>
            <person name="Martin F."/>
            <person name="Rosso M.-N."/>
            <person name="Henrissat B."/>
            <person name="Hibbett D."/>
            <person name="Martinez A.T."/>
            <person name="Grigoriev I.V."/>
        </authorList>
    </citation>
    <scope>NUCLEOTIDE SEQUENCE</scope>
    <source>
        <strain evidence="2">ATCC 90797</strain>
    </source>
</reference>
<gene>
    <name evidence="2" type="ORF">BDN71DRAFT_1437303</name>
</gene>
<dbReference type="EMBL" id="MU154907">
    <property type="protein sequence ID" value="KAF9486820.1"/>
    <property type="molecule type" value="Genomic_DNA"/>
</dbReference>